<reference evidence="2" key="1">
    <citation type="submission" date="2022-02" db="EMBL/GenBank/DDBJ databases">
        <title>Atlantic sturgeon de novo genome assembly.</title>
        <authorList>
            <person name="Stock M."/>
            <person name="Klopp C."/>
            <person name="Guiguen Y."/>
            <person name="Cabau C."/>
            <person name="Parinello H."/>
            <person name="Santidrian Yebra-Pimentel E."/>
            <person name="Kuhl H."/>
            <person name="Dirks R.P."/>
            <person name="Guessner J."/>
            <person name="Wuertz S."/>
            <person name="Du K."/>
            <person name="Schartl M."/>
        </authorList>
    </citation>
    <scope>NUCLEOTIDE SEQUENCE</scope>
    <source>
        <strain evidence="2">STURGEONOMICS-FGT-2020</strain>
        <tissue evidence="2">Whole blood</tissue>
    </source>
</reference>
<evidence type="ECO:0000313" key="3">
    <source>
        <dbReference type="Proteomes" id="UP001230051"/>
    </source>
</evidence>
<keyword evidence="3" id="KW-1185">Reference proteome</keyword>
<feature type="region of interest" description="Disordered" evidence="1">
    <location>
        <begin position="1"/>
        <end position="22"/>
    </location>
</feature>
<feature type="compositionally biased region" description="Polar residues" evidence="1">
    <location>
        <begin position="11"/>
        <end position="22"/>
    </location>
</feature>
<name>A0AAD8G1L0_ACIOX</name>
<sequence length="95" mass="10865">MNHKRVKHKNLSLNPTPYHHSSTYIRTTPQAPQIHYLKEIPSSSSSSKFPRLLGSVRHLSIISERKPFLSAGKPKLSDDFTWITSNTYSSRRAAF</sequence>
<dbReference type="EMBL" id="JAGXEW010000018">
    <property type="protein sequence ID" value="KAK1161761.1"/>
    <property type="molecule type" value="Genomic_DNA"/>
</dbReference>
<proteinExistence type="predicted"/>
<protein>
    <submittedName>
        <fullName evidence="2">Uncharacterized protein</fullName>
    </submittedName>
</protein>
<comment type="caution">
    <text evidence="2">The sequence shown here is derived from an EMBL/GenBank/DDBJ whole genome shotgun (WGS) entry which is preliminary data.</text>
</comment>
<dbReference type="AlphaFoldDB" id="A0AAD8G1L0"/>
<accession>A0AAD8G1L0</accession>
<evidence type="ECO:0000256" key="1">
    <source>
        <dbReference type="SAM" id="MobiDB-lite"/>
    </source>
</evidence>
<feature type="compositionally biased region" description="Basic residues" evidence="1">
    <location>
        <begin position="1"/>
        <end position="10"/>
    </location>
</feature>
<dbReference type="Proteomes" id="UP001230051">
    <property type="component" value="Unassembled WGS sequence"/>
</dbReference>
<organism evidence="2 3">
    <name type="scientific">Acipenser oxyrinchus oxyrinchus</name>
    <dbReference type="NCBI Taxonomy" id="40147"/>
    <lineage>
        <taxon>Eukaryota</taxon>
        <taxon>Metazoa</taxon>
        <taxon>Chordata</taxon>
        <taxon>Craniata</taxon>
        <taxon>Vertebrata</taxon>
        <taxon>Euteleostomi</taxon>
        <taxon>Actinopterygii</taxon>
        <taxon>Chondrostei</taxon>
        <taxon>Acipenseriformes</taxon>
        <taxon>Acipenseridae</taxon>
        <taxon>Acipenser</taxon>
    </lineage>
</organism>
<evidence type="ECO:0000313" key="2">
    <source>
        <dbReference type="EMBL" id="KAK1161761.1"/>
    </source>
</evidence>
<gene>
    <name evidence="2" type="ORF">AOXY_G19394</name>
</gene>